<comment type="caution">
    <text evidence="3">The sequence shown here is derived from an EMBL/GenBank/DDBJ whole genome shotgun (WGS) entry which is preliminary data.</text>
</comment>
<dbReference type="Proteomes" id="UP000242418">
    <property type="component" value="Unassembled WGS sequence"/>
</dbReference>
<feature type="transmembrane region" description="Helical" evidence="2">
    <location>
        <begin position="71"/>
        <end position="91"/>
    </location>
</feature>
<sequence>MNEKKTARIYDIGTGRLAQPRQAANDDTPAKTGGGGGFEQEEQHVKGNPVIRFFRHLAFLVLMWLRGPIRFFLGVVGVPAMLAIPLVGLGLESPQKTEIVLGLVALSFGAFVLRWLYDSLLIWLSPEPVFFNS</sequence>
<dbReference type="EMBL" id="FMTL01000011">
    <property type="protein sequence ID" value="SCW89718.1"/>
    <property type="molecule type" value="Genomic_DNA"/>
</dbReference>
<protein>
    <submittedName>
        <fullName evidence="3">Uncharacterized protein</fullName>
    </submittedName>
</protein>
<feature type="region of interest" description="Disordered" evidence="1">
    <location>
        <begin position="19"/>
        <end position="41"/>
    </location>
</feature>
<organism evidence="3 4">
    <name type="scientific">Pseudomonas peli</name>
    <dbReference type="NCBI Taxonomy" id="592361"/>
    <lineage>
        <taxon>Bacteria</taxon>
        <taxon>Pseudomonadati</taxon>
        <taxon>Pseudomonadota</taxon>
        <taxon>Gammaproteobacteria</taxon>
        <taxon>Pseudomonadales</taxon>
        <taxon>Pseudomonadaceae</taxon>
        <taxon>Pseudomonas</taxon>
    </lineage>
</organism>
<keyword evidence="4" id="KW-1185">Reference proteome</keyword>
<accession>A0AB37ZFV6</accession>
<name>A0AB37ZFV6_9PSED</name>
<gene>
    <name evidence="3" type="ORF">SAMN05216370_0072</name>
</gene>
<keyword evidence="2" id="KW-0472">Membrane</keyword>
<feature type="transmembrane region" description="Helical" evidence="2">
    <location>
        <begin position="98"/>
        <end position="117"/>
    </location>
</feature>
<proteinExistence type="predicted"/>
<dbReference type="AlphaFoldDB" id="A0AB37ZFV6"/>
<evidence type="ECO:0000256" key="1">
    <source>
        <dbReference type="SAM" id="MobiDB-lite"/>
    </source>
</evidence>
<evidence type="ECO:0000313" key="4">
    <source>
        <dbReference type="Proteomes" id="UP000242418"/>
    </source>
</evidence>
<keyword evidence="2" id="KW-1133">Transmembrane helix</keyword>
<keyword evidence="2" id="KW-0812">Transmembrane</keyword>
<reference evidence="3 4" key="1">
    <citation type="submission" date="2016-10" db="EMBL/GenBank/DDBJ databases">
        <authorList>
            <person name="Varghese N."/>
            <person name="Submissions S."/>
        </authorList>
    </citation>
    <scope>NUCLEOTIDE SEQUENCE [LARGE SCALE GENOMIC DNA]</scope>
    <source>
        <strain evidence="3 4">DSM 17833</strain>
    </source>
</reference>
<dbReference type="RefSeq" id="WP_090256251.1">
    <property type="nucleotide sequence ID" value="NZ_FMTL01000011.1"/>
</dbReference>
<evidence type="ECO:0000313" key="3">
    <source>
        <dbReference type="EMBL" id="SCW89718.1"/>
    </source>
</evidence>
<evidence type="ECO:0000256" key="2">
    <source>
        <dbReference type="SAM" id="Phobius"/>
    </source>
</evidence>